<dbReference type="Proteomes" id="UP000537775">
    <property type="component" value="Unassembled WGS sequence"/>
</dbReference>
<dbReference type="EMBL" id="JACHML010000001">
    <property type="protein sequence ID" value="MBB6390153.1"/>
    <property type="molecule type" value="Genomic_DNA"/>
</dbReference>
<keyword evidence="2" id="KW-1185">Reference proteome</keyword>
<dbReference type="AlphaFoldDB" id="A0A7X0KTK6"/>
<sequence length="85" mass="9397">MDSARIQRLLSDDHIDPRAALDELFPGDEARSSHEIAVAWAADRLRTAGVDPAVAPLAGIKTLRDAEPRLDLAPARYLIRRVTRL</sequence>
<evidence type="ECO:0000313" key="2">
    <source>
        <dbReference type="Proteomes" id="UP000537775"/>
    </source>
</evidence>
<evidence type="ECO:0000313" key="1">
    <source>
        <dbReference type="EMBL" id="MBB6390153.1"/>
    </source>
</evidence>
<comment type="caution">
    <text evidence="1">The sequence shown here is derived from an EMBL/GenBank/DDBJ whole genome shotgun (WGS) entry which is preliminary data.</text>
</comment>
<name>A0A7X0KTK6_9MICO</name>
<proteinExistence type="predicted"/>
<dbReference type="RefSeq" id="WP_184749405.1">
    <property type="nucleotide sequence ID" value="NZ_BAAAJR010000003.1"/>
</dbReference>
<accession>A0A7X0KTK6</accession>
<protein>
    <submittedName>
        <fullName evidence="1">Uncharacterized protein</fullName>
    </submittedName>
</protein>
<organism evidence="1 2">
    <name type="scientific">Microbacterium thalassium</name>
    <dbReference type="NCBI Taxonomy" id="362649"/>
    <lineage>
        <taxon>Bacteria</taxon>
        <taxon>Bacillati</taxon>
        <taxon>Actinomycetota</taxon>
        <taxon>Actinomycetes</taxon>
        <taxon>Micrococcales</taxon>
        <taxon>Microbacteriaceae</taxon>
        <taxon>Microbacterium</taxon>
    </lineage>
</organism>
<reference evidence="1 2" key="1">
    <citation type="submission" date="2020-08" db="EMBL/GenBank/DDBJ databases">
        <title>Sequencing the genomes of 1000 actinobacteria strains.</title>
        <authorList>
            <person name="Klenk H.-P."/>
        </authorList>
    </citation>
    <scope>NUCLEOTIDE SEQUENCE [LARGE SCALE GENOMIC DNA]</scope>
    <source>
        <strain evidence="1 2">DSM 12511</strain>
    </source>
</reference>
<gene>
    <name evidence="1" type="ORF">HD594_000466</name>
</gene>